<dbReference type="SMART" id="SM00343">
    <property type="entry name" value="ZnF_C2HC"/>
    <property type="match status" value="1"/>
</dbReference>
<dbReference type="AlphaFoldDB" id="A0AAD4WJS2"/>
<keyword evidence="1" id="KW-0862">Zinc</keyword>
<accession>A0AAD4WJS2</accession>
<dbReference type="FunFam" id="3.30.420.10:FF:000032">
    <property type="entry name" value="Retrovirus-related Pol polyprotein from transposon 297-like Protein"/>
    <property type="match status" value="1"/>
</dbReference>
<organism evidence="5 6">
    <name type="scientific">Prunus dulcis</name>
    <name type="common">Almond</name>
    <name type="synonym">Amygdalus dulcis</name>
    <dbReference type="NCBI Taxonomy" id="3755"/>
    <lineage>
        <taxon>Eukaryota</taxon>
        <taxon>Viridiplantae</taxon>
        <taxon>Streptophyta</taxon>
        <taxon>Embryophyta</taxon>
        <taxon>Tracheophyta</taxon>
        <taxon>Spermatophyta</taxon>
        <taxon>Magnoliopsida</taxon>
        <taxon>eudicotyledons</taxon>
        <taxon>Gunneridae</taxon>
        <taxon>Pentapetalae</taxon>
        <taxon>rosids</taxon>
        <taxon>fabids</taxon>
        <taxon>Rosales</taxon>
        <taxon>Rosaceae</taxon>
        <taxon>Amygdaloideae</taxon>
        <taxon>Amygdaleae</taxon>
        <taxon>Prunus</taxon>
    </lineage>
</organism>
<dbReference type="InterPro" id="IPR056924">
    <property type="entry name" value="SH3_Tf2-1"/>
</dbReference>
<dbReference type="InterPro" id="IPR001878">
    <property type="entry name" value="Znf_CCHC"/>
</dbReference>
<gene>
    <name evidence="5" type="ORF">L3X38_012685</name>
</gene>
<dbReference type="EMBL" id="JAJFAZ020000002">
    <property type="protein sequence ID" value="KAI5344808.1"/>
    <property type="molecule type" value="Genomic_DNA"/>
</dbReference>
<protein>
    <recommendedName>
        <fullName evidence="7">Transposable element protein</fullName>
    </recommendedName>
</protein>
<dbReference type="InterPro" id="IPR036875">
    <property type="entry name" value="Znf_CCHC_sf"/>
</dbReference>
<proteinExistence type="predicted"/>
<evidence type="ECO:0000256" key="1">
    <source>
        <dbReference type="PROSITE-ProRule" id="PRU00047"/>
    </source>
</evidence>
<reference evidence="5 6" key="1">
    <citation type="journal article" date="2022" name="G3 (Bethesda)">
        <title>Whole-genome sequence and methylome profiling of the almond [Prunus dulcis (Mill.) D.A. Webb] cultivar 'Nonpareil'.</title>
        <authorList>
            <person name="D'Amico-Willman K.M."/>
            <person name="Ouma W.Z."/>
            <person name="Meulia T."/>
            <person name="Sideli G.M."/>
            <person name="Gradziel T.M."/>
            <person name="Fresnedo-Ramirez J."/>
        </authorList>
    </citation>
    <scope>NUCLEOTIDE SEQUENCE [LARGE SCALE GENOMIC DNA]</scope>
    <source>
        <strain evidence="5">Clone GOH B32 T37-40</strain>
    </source>
</reference>
<dbReference type="SUPFAM" id="SSF53098">
    <property type="entry name" value="Ribonuclease H-like"/>
    <property type="match status" value="2"/>
</dbReference>
<dbReference type="Gene3D" id="1.10.340.70">
    <property type="match status" value="1"/>
</dbReference>
<feature type="region of interest" description="Disordered" evidence="2">
    <location>
        <begin position="67"/>
        <end position="111"/>
    </location>
</feature>
<evidence type="ECO:0000256" key="2">
    <source>
        <dbReference type="SAM" id="MobiDB-lite"/>
    </source>
</evidence>
<evidence type="ECO:0000313" key="5">
    <source>
        <dbReference type="EMBL" id="KAI5344808.1"/>
    </source>
</evidence>
<dbReference type="GO" id="GO:0008270">
    <property type="term" value="F:zinc ion binding"/>
    <property type="evidence" value="ECO:0007669"/>
    <property type="project" value="UniProtKB-KW"/>
</dbReference>
<feature type="domain" description="CCHC-type" evidence="3">
    <location>
        <begin position="43"/>
        <end position="57"/>
    </location>
</feature>
<evidence type="ECO:0000259" key="3">
    <source>
        <dbReference type="PROSITE" id="PS50158"/>
    </source>
</evidence>
<dbReference type="InterPro" id="IPR036397">
    <property type="entry name" value="RNaseH_sf"/>
</dbReference>
<dbReference type="SUPFAM" id="SSF54160">
    <property type="entry name" value="Chromo domain-like"/>
    <property type="match status" value="1"/>
</dbReference>
<dbReference type="Gene3D" id="3.30.420.10">
    <property type="entry name" value="Ribonuclease H-like superfamily/Ribonuclease H"/>
    <property type="match status" value="2"/>
</dbReference>
<feature type="domain" description="Integrase catalytic" evidence="4">
    <location>
        <begin position="403"/>
        <end position="568"/>
    </location>
</feature>
<dbReference type="Pfam" id="PF17921">
    <property type="entry name" value="Integrase_H2C2"/>
    <property type="match status" value="1"/>
</dbReference>
<feature type="domain" description="Integrase catalytic" evidence="4">
    <location>
        <begin position="608"/>
        <end position="704"/>
    </location>
</feature>
<dbReference type="InterPro" id="IPR012337">
    <property type="entry name" value="RNaseH-like_sf"/>
</dbReference>
<name>A0AAD4WJS2_PRUDU</name>
<dbReference type="GO" id="GO:0015074">
    <property type="term" value="P:DNA integration"/>
    <property type="evidence" value="ECO:0007669"/>
    <property type="project" value="InterPro"/>
</dbReference>
<dbReference type="PROSITE" id="PS50158">
    <property type="entry name" value="ZF_CCHC"/>
    <property type="match status" value="1"/>
</dbReference>
<dbReference type="InterPro" id="IPR001584">
    <property type="entry name" value="Integrase_cat-core"/>
</dbReference>
<dbReference type="GO" id="GO:0003676">
    <property type="term" value="F:nucleic acid binding"/>
    <property type="evidence" value="ECO:0007669"/>
    <property type="project" value="InterPro"/>
</dbReference>
<dbReference type="PROSITE" id="PS50994">
    <property type="entry name" value="INTEGRASE"/>
    <property type="match status" value="2"/>
</dbReference>
<dbReference type="Gene3D" id="4.10.60.10">
    <property type="entry name" value="Zinc finger, CCHC-type"/>
    <property type="match status" value="1"/>
</dbReference>
<dbReference type="Pfam" id="PF00098">
    <property type="entry name" value="zf-CCHC"/>
    <property type="match status" value="1"/>
</dbReference>
<dbReference type="InterPro" id="IPR021109">
    <property type="entry name" value="Peptidase_aspartic_dom_sf"/>
</dbReference>
<evidence type="ECO:0000259" key="4">
    <source>
        <dbReference type="PROSITE" id="PS50994"/>
    </source>
</evidence>
<keyword evidence="6" id="KW-1185">Reference proteome</keyword>
<feature type="compositionally biased region" description="Low complexity" evidence="2">
    <location>
        <begin position="73"/>
        <end position="104"/>
    </location>
</feature>
<keyword evidence="1" id="KW-0479">Metal-binding</keyword>
<dbReference type="PANTHER" id="PTHR45835">
    <property type="entry name" value="YALI0A06105P"/>
    <property type="match status" value="1"/>
</dbReference>
<dbReference type="Proteomes" id="UP001054821">
    <property type="component" value="Chromosome 2"/>
</dbReference>
<dbReference type="InterPro" id="IPR041588">
    <property type="entry name" value="Integrase_H2C2"/>
</dbReference>
<dbReference type="SUPFAM" id="SSF57756">
    <property type="entry name" value="Retrovirus zinc finger-like domains"/>
    <property type="match status" value="1"/>
</dbReference>
<evidence type="ECO:0008006" key="7">
    <source>
        <dbReference type="Google" id="ProtNLM"/>
    </source>
</evidence>
<dbReference type="CDD" id="cd00303">
    <property type="entry name" value="retropepsin_like"/>
    <property type="match status" value="1"/>
</dbReference>
<dbReference type="Pfam" id="PF24626">
    <property type="entry name" value="SH3_Tf2-1"/>
    <property type="match status" value="1"/>
</dbReference>
<evidence type="ECO:0000313" key="6">
    <source>
        <dbReference type="Proteomes" id="UP001054821"/>
    </source>
</evidence>
<dbReference type="Gene3D" id="2.40.70.10">
    <property type="entry name" value="Acid Proteases"/>
    <property type="match status" value="1"/>
</dbReference>
<keyword evidence="1" id="KW-0863">Zinc-finger</keyword>
<sequence>MSSVGVCSWKGKSTCKKDTFGKTLGYRCGTSRRLSDALGTTGCFHCGQPGHFLRECPLLLQGGEATVASPRETGTQSRTQTGGASSSGGAQTSVASRGGSQQQGRSRRARATGMVYHMSQQQAQASPDVVTGTLLVFGTPARILIDPGATHSFVTPSFAHNADVKLSALRSELAISVPTGEIFYVGTVYRDSPVLVGDVCLEADLIPLEMVGLDVILGMDWLAKHHASVDCFRKEVVLRSPGRPEVTFYVAYLRGRYVPLMVELRKLRVELGVDEQGALLATLQVRPVLVERIIAAQAEDPLICTLRAEVESGVRTDCSVRNDEALMVGNRFYVPHDEALKREILEEAYSSAFAMHPGSTKMYHTLREHYWWPFMKKEIAEYVRKCLICQQVKAERQKPSGLLQPLPIPEWKWEHLTMDFVFKLPRTRNKHDGVWVIVDRLTKSAHFLPVRANYTLNKLAQLFIDEIVRLHGVPVSITSDRDPWFTSRFWTKLHEAFGTQLQFSTAFHPQTDGQSEMTIQTLEDMLRACALQFRDDWDEKLPLMEFAYNNSYQASIKMSPFDALYGKQCRTPFYWDKVGENRLEVADEVERTTEQVKISRERLKTAQDRQKSYADNRRKDLQFEVGDWLHEAFGTQLQFSTAFHPQTDGQSERTIQTLEDMLRACALQFRDDWDEKLPLMEFAYNNSYQASIKMSPFDALYGKQCRTPFYWDKVGENRLEVADEVERTTEQVKIIRERLKTAQDRQKSYADNRRKDLQFEVGDWVFLKLSPWKGVVRFGKRGKLSPRYIGPYEVVERVGPVAYRLALPPDLSRLYDVFHVSMLRKYIADPSHVLEEQPIELQEDLTYVEQPVQILDQKMQVLRSREVPLVKVLWRSHTVEEATWEPEDQMREQYPYLFE</sequence>
<dbReference type="PANTHER" id="PTHR45835:SF99">
    <property type="entry name" value="CHROMO DOMAIN-CONTAINING PROTEIN-RELATED"/>
    <property type="match status" value="1"/>
</dbReference>
<comment type="caution">
    <text evidence="5">The sequence shown here is derived from an EMBL/GenBank/DDBJ whole genome shotgun (WGS) entry which is preliminary data.</text>
</comment>
<dbReference type="SUPFAM" id="SSF50630">
    <property type="entry name" value="Acid proteases"/>
    <property type="match status" value="1"/>
</dbReference>
<dbReference type="Pfam" id="PF08284">
    <property type="entry name" value="RVP_2"/>
    <property type="match status" value="1"/>
</dbReference>
<dbReference type="InterPro" id="IPR016197">
    <property type="entry name" value="Chromo-like_dom_sf"/>
</dbReference>